<keyword evidence="6" id="KW-1185">Reference proteome</keyword>
<protein>
    <recommendedName>
        <fullName evidence="4">Isopenicillin N synthase-like Fe(2+) 2OG dioxygenase domain-containing protein</fullName>
    </recommendedName>
</protein>
<organism evidence="5 6">
    <name type="scientific">Fusarium tricinctum</name>
    <dbReference type="NCBI Taxonomy" id="61284"/>
    <lineage>
        <taxon>Eukaryota</taxon>
        <taxon>Fungi</taxon>
        <taxon>Dikarya</taxon>
        <taxon>Ascomycota</taxon>
        <taxon>Pezizomycotina</taxon>
        <taxon>Sordariomycetes</taxon>
        <taxon>Hypocreomycetidae</taxon>
        <taxon>Hypocreales</taxon>
        <taxon>Nectriaceae</taxon>
        <taxon>Fusarium</taxon>
        <taxon>Fusarium tricinctum species complex</taxon>
    </lineage>
</organism>
<name>A0A8K0RZR9_9HYPO</name>
<keyword evidence="2" id="KW-0408">Iron</keyword>
<sequence>MCDMFNARSISADIIILCTPVRKAAASETPIIDISPIFSQDSAARQTVAREIHKAAYNNGFFYIKHQDMKTKTRTNANDPGSFNNDFRGPNTQNFNASEGIDILESYAVEYDPRMDSWVTNPSDVPAEAAHHCAPGGHPWEYTNNLPDFKNAMASYFRECLNLARALTRAFALSLDLVGDCFDDKVKFPEASLTLNYFPPLEIEHPMQDNAGSLQVLTRGGQWIQAPPLDRTLVVNVTDHMQRMTYDKYVSAVHRARNASGREKVSTPLFWGFGLNESCGVLDSCLDGGEKKYEEIKCLEWLELRSSYVLDIEKDQET</sequence>
<evidence type="ECO:0000313" key="6">
    <source>
        <dbReference type="Proteomes" id="UP000813427"/>
    </source>
</evidence>
<dbReference type="Pfam" id="PF03171">
    <property type="entry name" value="2OG-FeII_Oxy"/>
    <property type="match status" value="1"/>
</dbReference>
<feature type="region of interest" description="Disordered" evidence="3">
    <location>
        <begin position="73"/>
        <end position="95"/>
    </location>
</feature>
<dbReference type="Proteomes" id="UP000813427">
    <property type="component" value="Unassembled WGS sequence"/>
</dbReference>
<dbReference type="InterPro" id="IPR027443">
    <property type="entry name" value="IPNS-like_sf"/>
</dbReference>
<dbReference type="OrthoDB" id="288590at2759"/>
<evidence type="ECO:0000259" key="4">
    <source>
        <dbReference type="Pfam" id="PF03171"/>
    </source>
</evidence>
<dbReference type="EMBL" id="JAGPXF010000004">
    <property type="protein sequence ID" value="KAH7245056.1"/>
    <property type="molecule type" value="Genomic_DNA"/>
</dbReference>
<keyword evidence="1" id="KW-0479">Metal-binding</keyword>
<gene>
    <name evidence="5" type="ORF">BKA59DRAFT_500764</name>
</gene>
<dbReference type="InterPro" id="IPR050295">
    <property type="entry name" value="Plant_2OG-oxidoreductases"/>
</dbReference>
<dbReference type="GO" id="GO:0046872">
    <property type="term" value="F:metal ion binding"/>
    <property type="evidence" value="ECO:0007669"/>
    <property type="project" value="UniProtKB-KW"/>
</dbReference>
<evidence type="ECO:0000313" key="5">
    <source>
        <dbReference type="EMBL" id="KAH7245056.1"/>
    </source>
</evidence>
<proteinExistence type="predicted"/>
<reference evidence="5" key="1">
    <citation type="journal article" date="2021" name="Nat. Commun.">
        <title>Genetic determinants of endophytism in the Arabidopsis root mycobiome.</title>
        <authorList>
            <person name="Mesny F."/>
            <person name="Miyauchi S."/>
            <person name="Thiergart T."/>
            <person name="Pickel B."/>
            <person name="Atanasova L."/>
            <person name="Karlsson M."/>
            <person name="Huettel B."/>
            <person name="Barry K.W."/>
            <person name="Haridas S."/>
            <person name="Chen C."/>
            <person name="Bauer D."/>
            <person name="Andreopoulos W."/>
            <person name="Pangilinan J."/>
            <person name="LaButti K."/>
            <person name="Riley R."/>
            <person name="Lipzen A."/>
            <person name="Clum A."/>
            <person name="Drula E."/>
            <person name="Henrissat B."/>
            <person name="Kohler A."/>
            <person name="Grigoriev I.V."/>
            <person name="Martin F.M."/>
            <person name="Hacquard S."/>
        </authorList>
    </citation>
    <scope>NUCLEOTIDE SEQUENCE</scope>
    <source>
        <strain evidence="5">MPI-SDFR-AT-0068</strain>
    </source>
</reference>
<feature type="domain" description="Isopenicillin N synthase-like Fe(2+) 2OG dioxygenase" evidence="4">
    <location>
        <begin position="207"/>
        <end position="270"/>
    </location>
</feature>
<evidence type="ECO:0000256" key="3">
    <source>
        <dbReference type="SAM" id="MobiDB-lite"/>
    </source>
</evidence>
<dbReference type="InterPro" id="IPR044861">
    <property type="entry name" value="IPNS-like_FE2OG_OXY"/>
</dbReference>
<feature type="compositionally biased region" description="Polar residues" evidence="3">
    <location>
        <begin position="74"/>
        <end position="95"/>
    </location>
</feature>
<evidence type="ECO:0000256" key="1">
    <source>
        <dbReference type="ARBA" id="ARBA00022723"/>
    </source>
</evidence>
<dbReference type="SUPFAM" id="SSF51197">
    <property type="entry name" value="Clavaminate synthase-like"/>
    <property type="match status" value="1"/>
</dbReference>
<dbReference type="AlphaFoldDB" id="A0A8K0RZR9"/>
<comment type="caution">
    <text evidence="5">The sequence shown here is derived from an EMBL/GenBank/DDBJ whole genome shotgun (WGS) entry which is preliminary data.</text>
</comment>
<evidence type="ECO:0000256" key="2">
    <source>
        <dbReference type="ARBA" id="ARBA00023004"/>
    </source>
</evidence>
<dbReference type="Gene3D" id="2.60.120.330">
    <property type="entry name" value="B-lactam Antibiotic, Isopenicillin N Synthase, Chain"/>
    <property type="match status" value="1"/>
</dbReference>
<accession>A0A8K0RZR9</accession>
<dbReference type="PANTHER" id="PTHR47991">
    <property type="entry name" value="OXOGLUTARATE/IRON-DEPENDENT DIOXYGENASE"/>
    <property type="match status" value="1"/>
</dbReference>